<sequence>MVETGAYGSAKKECSTYAWGMNTSGQLGLGHVEHSFALRPIENLTSIRIRQVACGAFHTLLLSDGSGLISFGNNKNGQLGNGTFESCSTAQFQRVMVKQIAAGYDHSLALLDDGTALGWGNNKWGQLGLDALTLDPEMLSFKGVVHMSCGYDHCFAIVSAQGRRNVLGFGANGFGQLGLGNTSDVAIPTPVDKVTRVGIQQVVCGGNHTMVLSKDKVYAFGRNDFGQLGLGDTVDVSSPQEVRSLSRLPKLKMISSVVCGASHSLFLTVAGELLGCGRNDLGQLGLGNETVKVTLPLPILTREVTSCVLLFSSDLLPSNSETSKSFRWPQASTRSFCSARETS</sequence>
<dbReference type="OMA" id="VDTYEFT"/>
<dbReference type="KEGG" id="gtt:GUITHDRAFT_65062"/>
<dbReference type="eggNOG" id="KOG1426">
    <property type="taxonomic scope" value="Eukaryota"/>
</dbReference>
<name>L1JWQ5_GUITC</name>
<dbReference type="InterPro" id="IPR009091">
    <property type="entry name" value="RCC1/BLIP-II"/>
</dbReference>
<organism evidence="3">
    <name type="scientific">Guillardia theta (strain CCMP2712)</name>
    <name type="common">Cryptophyte</name>
    <dbReference type="NCBI Taxonomy" id="905079"/>
    <lineage>
        <taxon>Eukaryota</taxon>
        <taxon>Cryptophyceae</taxon>
        <taxon>Pyrenomonadales</taxon>
        <taxon>Geminigeraceae</taxon>
        <taxon>Guillardia</taxon>
    </lineage>
</organism>
<dbReference type="SUPFAM" id="SSF50985">
    <property type="entry name" value="RCC1/BLIP-II"/>
    <property type="match status" value="1"/>
</dbReference>
<dbReference type="OrthoDB" id="10253607at2759"/>
<accession>L1JWQ5</accession>
<dbReference type="RefSeq" id="XP_005839518.1">
    <property type="nucleotide sequence ID" value="XM_005839461.1"/>
</dbReference>
<reference evidence="5" key="2">
    <citation type="submission" date="2012-11" db="EMBL/GenBank/DDBJ databases">
        <authorList>
            <person name="Kuo A."/>
            <person name="Curtis B.A."/>
            <person name="Tanifuji G."/>
            <person name="Burki F."/>
            <person name="Gruber A."/>
            <person name="Irimia M."/>
            <person name="Maruyama S."/>
            <person name="Arias M.C."/>
            <person name="Ball S.G."/>
            <person name="Gile G.H."/>
            <person name="Hirakawa Y."/>
            <person name="Hopkins J.F."/>
            <person name="Rensing S.A."/>
            <person name="Schmutz J."/>
            <person name="Symeonidi A."/>
            <person name="Elias M."/>
            <person name="Eveleigh R.J."/>
            <person name="Herman E.K."/>
            <person name="Klute M.J."/>
            <person name="Nakayama T."/>
            <person name="Obornik M."/>
            <person name="Reyes-Prieto A."/>
            <person name="Armbrust E.V."/>
            <person name="Aves S.J."/>
            <person name="Beiko R.G."/>
            <person name="Coutinho P."/>
            <person name="Dacks J.B."/>
            <person name="Durnford D.G."/>
            <person name="Fast N.M."/>
            <person name="Green B.R."/>
            <person name="Grisdale C."/>
            <person name="Hempe F."/>
            <person name="Henrissat B."/>
            <person name="Hoppner M.P."/>
            <person name="Ishida K.-I."/>
            <person name="Kim E."/>
            <person name="Koreny L."/>
            <person name="Kroth P.G."/>
            <person name="Liu Y."/>
            <person name="Malik S.-B."/>
            <person name="Maier U.G."/>
            <person name="McRose D."/>
            <person name="Mock T."/>
            <person name="Neilson J.A."/>
            <person name="Onodera N.T."/>
            <person name="Poole A.M."/>
            <person name="Pritham E.J."/>
            <person name="Richards T.A."/>
            <person name="Rocap G."/>
            <person name="Roy S.W."/>
            <person name="Sarai C."/>
            <person name="Schaack S."/>
            <person name="Shirato S."/>
            <person name="Slamovits C.H."/>
            <person name="Spencer D.F."/>
            <person name="Suzuki S."/>
            <person name="Worden A.Z."/>
            <person name="Zauner S."/>
            <person name="Barry K."/>
            <person name="Bell C."/>
            <person name="Bharti A.K."/>
            <person name="Crow J.A."/>
            <person name="Grimwood J."/>
            <person name="Kramer R."/>
            <person name="Lindquist E."/>
            <person name="Lucas S."/>
            <person name="Salamov A."/>
            <person name="McFadden G.I."/>
            <person name="Lane C.E."/>
            <person name="Keeling P.J."/>
            <person name="Gray M.W."/>
            <person name="Grigoriev I.V."/>
            <person name="Archibald J.M."/>
        </authorList>
    </citation>
    <scope>NUCLEOTIDE SEQUENCE</scope>
    <source>
        <strain evidence="5">CCMP2712</strain>
    </source>
</reference>
<reference evidence="3 5" key="1">
    <citation type="journal article" date="2012" name="Nature">
        <title>Algal genomes reveal evolutionary mosaicism and the fate of nucleomorphs.</title>
        <authorList>
            <consortium name="DOE Joint Genome Institute"/>
            <person name="Curtis B.A."/>
            <person name="Tanifuji G."/>
            <person name="Burki F."/>
            <person name="Gruber A."/>
            <person name="Irimia M."/>
            <person name="Maruyama S."/>
            <person name="Arias M.C."/>
            <person name="Ball S.G."/>
            <person name="Gile G.H."/>
            <person name="Hirakawa Y."/>
            <person name="Hopkins J.F."/>
            <person name="Kuo A."/>
            <person name="Rensing S.A."/>
            <person name="Schmutz J."/>
            <person name="Symeonidi A."/>
            <person name="Elias M."/>
            <person name="Eveleigh R.J."/>
            <person name="Herman E.K."/>
            <person name="Klute M.J."/>
            <person name="Nakayama T."/>
            <person name="Obornik M."/>
            <person name="Reyes-Prieto A."/>
            <person name="Armbrust E.V."/>
            <person name="Aves S.J."/>
            <person name="Beiko R.G."/>
            <person name="Coutinho P."/>
            <person name="Dacks J.B."/>
            <person name="Durnford D.G."/>
            <person name="Fast N.M."/>
            <person name="Green B.R."/>
            <person name="Grisdale C.J."/>
            <person name="Hempel F."/>
            <person name="Henrissat B."/>
            <person name="Hoppner M.P."/>
            <person name="Ishida K."/>
            <person name="Kim E."/>
            <person name="Koreny L."/>
            <person name="Kroth P.G."/>
            <person name="Liu Y."/>
            <person name="Malik S.B."/>
            <person name="Maier U.G."/>
            <person name="McRose D."/>
            <person name="Mock T."/>
            <person name="Neilson J.A."/>
            <person name="Onodera N.T."/>
            <person name="Poole A.M."/>
            <person name="Pritham E.J."/>
            <person name="Richards T.A."/>
            <person name="Rocap G."/>
            <person name="Roy S.W."/>
            <person name="Sarai C."/>
            <person name="Schaack S."/>
            <person name="Shirato S."/>
            <person name="Slamovits C.H."/>
            <person name="Spencer D.F."/>
            <person name="Suzuki S."/>
            <person name="Worden A.Z."/>
            <person name="Zauner S."/>
            <person name="Barry K."/>
            <person name="Bell C."/>
            <person name="Bharti A.K."/>
            <person name="Crow J.A."/>
            <person name="Grimwood J."/>
            <person name="Kramer R."/>
            <person name="Lindquist E."/>
            <person name="Lucas S."/>
            <person name="Salamov A."/>
            <person name="McFadden G.I."/>
            <person name="Lane C.E."/>
            <person name="Keeling P.J."/>
            <person name="Gray M.W."/>
            <person name="Grigoriev I.V."/>
            <person name="Archibald J.M."/>
        </authorList>
    </citation>
    <scope>NUCLEOTIDE SEQUENCE</scope>
    <source>
        <strain evidence="3 5">CCMP2712</strain>
    </source>
</reference>
<dbReference type="EnsemblProtists" id="EKX52538">
    <property type="protein sequence ID" value="EKX52538"/>
    <property type="gene ID" value="GUITHDRAFT_65062"/>
</dbReference>
<dbReference type="PANTHER" id="PTHR45622">
    <property type="entry name" value="UBIQUITIN-PROTEIN LIGASE E3A-RELATED"/>
    <property type="match status" value="1"/>
</dbReference>
<evidence type="ECO:0000313" key="4">
    <source>
        <dbReference type="EnsemblProtists" id="EKX52538"/>
    </source>
</evidence>
<feature type="repeat" description="RCC1" evidence="2">
    <location>
        <begin position="114"/>
        <end position="160"/>
    </location>
</feature>
<dbReference type="Gene3D" id="2.130.10.30">
    <property type="entry name" value="Regulator of chromosome condensation 1/beta-lactamase-inhibitor protein II"/>
    <property type="match status" value="2"/>
</dbReference>
<feature type="repeat" description="RCC1" evidence="2">
    <location>
        <begin position="164"/>
        <end position="215"/>
    </location>
</feature>
<keyword evidence="1" id="KW-0677">Repeat</keyword>
<dbReference type="Pfam" id="PF13540">
    <property type="entry name" value="RCC1_2"/>
    <property type="match status" value="1"/>
</dbReference>
<keyword evidence="5" id="KW-1185">Reference proteome</keyword>
<evidence type="ECO:0000256" key="1">
    <source>
        <dbReference type="ARBA" id="ARBA00022737"/>
    </source>
</evidence>
<dbReference type="InterPro" id="IPR051709">
    <property type="entry name" value="Ub-ligase/GTPase-reg"/>
</dbReference>
<dbReference type="PRINTS" id="PR00633">
    <property type="entry name" value="RCCNDNSATION"/>
</dbReference>
<feature type="repeat" description="RCC1" evidence="2">
    <location>
        <begin position="215"/>
        <end position="270"/>
    </location>
</feature>
<proteinExistence type="predicted"/>
<dbReference type="AlphaFoldDB" id="L1JWQ5"/>
<dbReference type="Pfam" id="PF00415">
    <property type="entry name" value="RCC1"/>
    <property type="match status" value="3"/>
</dbReference>
<evidence type="ECO:0000256" key="2">
    <source>
        <dbReference type="PROSITE-ProRule" id="PRU00235"/>
    </source>
</evidence>
<feature type="repeat" description="RCC1" evidence="2">
    <location>
        <begin position="66"/>
        <end position="113"/>
    </location>
</feature>
<dbReference type="PaxDb" id="55529-EKX52538"/>
<dbReference type="InterPro" id="IPR000408">
    <property type="entry name" value="Reg_chr_condens"/>
</dbReference>
<evidence type="ECO:0000313" key="3">
    <source>
        <dbReference type="EMBL" id="EKX52538.1"/>
    </source>
</evidence>
<protein>
    <submittedName>
        <fullName evidence="3 4">Uncharacterized protein</fullName>
    </submittedName>
</protein>
<dbReference type="PROSITE" id="PS00626">
    <property type="entry name" value="RCC1_2"/>
    <property type="match status" value="2"/>
</dbReference>
<dbReference type="PROSITE" id="PS50012">
    <property type="entry name" value="RCC1_3"/>
    <property type="match status" value="5"/>
</dbReference>
<feature type="repeat" description="RCC1" evidence="2">
    <location>
        <begin position="14"/>
        <end position="65"/>
    </location>
</feature>
<dbReference type="GeneID" id="17309248"/>
<gene>
    <name evidence="3" type="ORF">GUITHDRAFT_65062</name>
</gene>
<dbReference type="HOGENOM" id="CLU_810009_0_0_1"/>
<reference evidence="4" key="3">
    <citation type="submission" date="2016-03" db="UniProtKB">
        <authorList>
            <consortium name="EnsemblProtists"/>
        </authorList>
    </citation>
    <scope>IDENTIFICATION</scope>
</reference>
<dbReference type="Proteomes" id="UP000011087">
    <property type="component" value="Unassembled WGS sequence"/>
</dbReference>
<dbReference type="STRING" id="905079.L1JWQ5"/>
<dbReference type="PANTHER" id="PTHR45622:SF58">
    <property type="entry name" value="REGULATOR OF CHROMOSOME CONDENSATION DOMAIN-CONTAINING PROTEIN"/>
    <property type="match status" value="1"/>
</dbReference>
<dbReference type="EMBL" id="JH992972">
    <property type="protein sequence ID" value="EKX52538.1"/>
    <property type="molecule type" value="Genomic_DNA"/>
</dbReference>
<evidence type="ECO:0000313" key="5">
    <source>
        <dbReference type="Proteomes" id="UP000011087"/>
    </source>
</evidence>